<evidence type="ECO:0000256" key="10">
    <source>
        <dbReference type="PROSITE-ProRule" id="PRU00169"/>
    </source>
</evidence>
<dbReference type="Pfam" id="PF08448">
    <property type="entry name" value="PAS_4"/>
    <property type="match status" value="1"/>
</dbReference>
<feature type="transmembrane region" description="Helical" evidence="11">
    <location>
        <begin position="79"/>
        <end position="99"/>
    </location>
</feature>
<dbReference type="SUPFAM" id="SSF47384">
    <property type="entry name" value="Homodimeric domain of signal transducing histidine kinase"/>
    <property type="match status" value="1"/>
</dbReference>
<feature type="transmembrane region" description="Helical" evidence="11">
    <location>
        <begin position="6"/>
        <end position="30"/>
    </location>
</feature>
<dbReference type="PROSITE" id="PS50924">
    <property type="entry name" value="MHYT"/>
    <property type="match status" value="1"/>
</dbReference>
<evidence type="ECO:0000256" key="4">
    <source>
        <dbReference type="ARBA" id="ARBA00022553"/>
    </source>
</evidence>
<dbReference type="Gene3D" id="3.40.50.2300">
    <property type="match status" value="1"/>
</dbReference>
<dbReference type="SMART" id="SM00387">
    <property type="entry name" value="HATPase_c"/>
    <property type="match status" value="1"/>
</dbReference>
<dbReference type="GO" id="GO:0006355">
    <property type="term" value="P:regulation of DNA-templated transcription"/>
    <property type="evidence" value="ECO:0007669"/>
    <property type="project" value="InterPro"/>
</dbReference>
<evidence type="ECO:0000256" key="9">
    <source>
        <dbReference type="ARBA" id="ARBA00023012"/>
    </source>
</evidence>
<feature type="transmembrane region" description="Helical" evidence="11">
    <location>
        <begin position="138"/>
        <end position="159"/>
    </location>
</feature>
<keyword evidence="11" id="KW-0812">Transmembrane</keyword>
<dbReference type="InterPro" id="IPR036097">
    <property type="entry name" value="HisK_dim/P_sf"/>
</dbReference>
<dbReference type="InterPro" id="IPR000014">
    <property type="entry name" value="PAS"/>
</dbReference>
<dbReference type="RefSeq" id="WP_051488837.1">
    <property type="nucleotide sequence ID" value="NZ_APVL01000005.1"/>
</dbReference>
<feature type="modified residue" description="4-aspartylphosphate" evidence="10">
    <location>
        <position position="1073"/>
    </location>
</feature>
<evidence type="ECO:0000256" key="11">
    <source>
        <dbReference type="PROSITE-ProRule" id="PRU00244"/>
    </source>
</evidence>
<feature type="transmembrane region" description="Helical" evidence="11">
    <location>
        <begin position="171"/>
        <end position="191"/>
    </location>
</feature>
<evidence type="ECO:0000259" key="14">
    <source>
        <dbReference type="PROSITE" id="PS50112"/>
    </source>
</evidence>
<dbReference type="SUPFAM" id="SSF55874">
    <property type="entry name" value="ATPase domain of HSP90 chaperone/DNA topoisomerase II/histidine kinase"/>
    <property type="match status" value="1"/>
</dbReference>
<evidence type="ECO:0000256" key="2">
    <source>
        <dbReference type="ARBA" id="ARBA00004651"/>
    </source>
</evidence>
<evidence type="ECO:0000256" key="5">
    <source>
        <dbReference type="ARBA" id="ARBA00022679"/>
    </source>
</evidence>
<dbReference type="OrthoDB" id="9790669at2"/>
<feature type="domain" description="Histidine kinase" evidence="12">
    <location>
        <begin position="784"/>
        <end position="999"/>
    </location>
</feature>
<evidence type="ECO:0000259" key="15">
    <source>
        <dbReference type="PROSITE" id="PS50924"/>
    </source>
</evidence>
<dbReference type="InterPro" id="IPR035965">
    <property type="entry name" value="PAS-like_dom_sf"/>
</dbReference>
<keyword evidence="4 10" id="KW-0597">Phosphoprotein</keyword>
<dbReference type="InterPro" id="IPR013656">
    <property type="entry name" value="PAS_4"/>
</dbReference>
<dbReference type="Pfam" id="PF00072">
    <property type="entry name" value="Response_reg"/>
    <property type="match status" value="1"/>
</dbReference>
<sequence length="1140" mass="128428">MIVTASYFEGIVILSLLVALLSAYTSIMIMTRVRSAAGIRRLLGLILGSIISGVGIWTMHFIGMLGYDPHTPLTFDIKITGYSLLLAVCISFLAFYLMSVSESNKLLLYAGAVYLALSIVATHFFAMNALKMEHEVSYNPYRIVLSILVAIIGSFFTVLQYRKSRYSKHPIHKASGVFFYAAAIAGMHYTAVSGMTLHGEVRENHPHSVIVQSFPGDLSSVHLALWIGLMTVVLIFIILLVVLLDRNYAEKRHKLSEGHYKSLVENSPHFVFTLNLKGEITYVNPSGRRMMNIQGDELNGHSFASIVEEKDRQRITSIIENFGSDVPYDLDVEIILSVQSSIPVSLSIVPITAERRILGYFTVGKDISELVAYKERVKKIQKELINTVEKQEGMIFKFIKHGDRFIHTLCDGKLLRKLGFSPHDIVGKTLFDFYPEDVAIEKNLAYEKAWNGEVTQYDVEVNGVHYLASLTPIYKDGKVIEVIGSAADISDRKRLEQIQKRNEQWYRNILSVMTEGILLYDEKDKITVLNNNVYEFFDMDKETLHKQTLPINNIHFIDEDGIPLNMETYPVAHTLRTGEAICQQTLGIKKGNTTTWVSASTKKIEPLEKGDTVKVLLTMSDITLQKEQEFKLRESNALRKTIFNSMPTGILVVDKSRKIVLANEYFREMFKIREPISDLPGMRAEQFHLALFPDPKGADQRILEIISLRVPVEEELETVDGRILRRKYVPFYMDEELKGHLWTFEDITERRKMIQETVLAKEEAIKAKEEAIRANHAKSTFLSHMSHELRTPLNGILGFSQLLEIQSQLGEQEQIYVKEILKGGRHLLDLINEVLDLSRIETGRLTVSFRPVNVKDVLEECVNLVSPTAKKGNISIDLKLNECADKHIHVDEIRFRQIILNLLDNGMKYNHDGGNITITSECQKGYLTIHVIDNGVGIPEEKLSRIFEPFFRIPHANTEGAGIGLALVKQLITLMGGEAGVSSVLGKGSDFWVSVPYSGTAASLDNAEAENDLRAVAPYLEKVILYIEDNPSNIELMQQIIKPIPKIKLLVAKTGTDGIQMALKHEVDLILLDIQLPDLDGFEVLKSLKLKGITRHIPVAAVSANAMQNDIDKALDAGFDEYITKPIDIPDLLKTIMNYI</sequence>
<keyword evidence="5" id="KW-0808">Transferase</keyword>
<dbReference type="SMART" id="SM00388">
    <property type="entry name" value="HisKA"/>
    <property type="match status" value="1"/>
</dbReference>
<dbReference type="GO" id="GO:0000155">
    <property type="term" value="F:phosphorelay sensor kinase activity"/>
    <property type="evidence" value="ECO:0007669"/>
    <property type="project" value="InterPro"/>
</dbReference>
<dbReference type="Gene3D" id="3.30.565.10">
    <property type="entry name" value="Histidine kinase-like ATPase, C-terminal domain"/>
    <property type="match status" value="1"/>
</dbReference>
<feature type="domain" description="PAS" evidence="14">
    <location>
        <begin position="256"/>
        <end position="321"/>
    </location>
</feature>
<dbReference type="Pfam" id="PF00512">
    <property type="entry name" value="HisKA"/>
    <property type="match status" value="1"/>
</dbReference>
<dbReference type="InterPro" id="IPR003594">
    <property type="entry name" value="HATPase_dom"/>
</dbReference>
<keyword evidence="11" id="KW-0472">Membrane</keyword>
<evidence type="ECO:0000259" key="13">
    <source>
        <dbReference type="PROSITE" id="PS50110"/>
    </source>
</evidence>
<dbReference type="Pfam" id="PF13188">
    <property type="entry name" value="PAS_8"/>
    <property type="match status" value="1"/>
</dbReference>
<dbReference type="InterPro" id="IPR003661">
    <property type="entry name" value="HisK_dim/P_dom"/>
</dbReference>
<evidence type="ECO:0000313" key="16">
    <source>
        <dbReference type="EMBL" id="EWG11545.1"/>
    </source>
</evidence>
<keyword evidence="11" id="KW-1133">Transmembrane helix</keyword>
<evidence type="ECO:0000256" key="1">
    <source>
        <dbReference type="ARBA" id="ARBA00000085"/>
    </source>
</evidence>
<dbReference type="Pfam" id="PF13426">
    <property type="entry name" value="PAS_9"/>
    <property type="match status" value="1"/>
</dbReference>
<dbReference type="SUPFAM" id="SSF52172">
    <property type="entry name" value="CheY-like"/>
    <property type="match status" value="1"/>
</dbReference>
<keyword evidence="6" id="KW-0547">Nucleotide-binding</keyword>
<feature type="domain" description="MHYT" evidence="15">
    <location>
        <begin position="7"/>
        <end position="198"/>
    </location>
</feature>
<organism evidence="16 17">
    <name type="scientific">Cytobacillus firmus DS1</name>
    <dbReference type="NCBI Taxonomy" id="1307436"/>
    <lineage>
        <taxon>Bacteria</taxon>
        <taxon>Bacillati</taxon>
        <taxon>Bacillota</taxon>
        <taxon>Bacilli</taxon>
        <taxon>Bacillales</taxon>
        <taxon>Bacillaceae</taxon>
        <taxon>Cytobacillus</taxon>
    </lineage>
</organism>
<keyword evidence="9" id="KW-0902">Two-component regulatory system</keyword>
<reference evidence="16 17" key="2">
    <citation type="journal article" date="2016" name="Sci. Rep.">
        <title>A novel serine protease, Sep1, from Bacillus firmus DS-1 has nematicidal activity and degrades multiple intestinal-associated nematode proteins.</title>
        <authorList>
            <person name="Geng C."/>
            <person name="Nie X."/>
            <person name="Tang Z."/>
            <person name="Zhang Y."/>
            <person name="Lin J."/>
            <person name="Sun M."/>
            <person name="Peng D."/>
        </authorList>
    </citation>
    <scope>NUCLEOTIDE SEQUENCE [LARGE SCALE GENOMIC DNA]</scope>
    <source>
        <strain evidence="16 17">DS1</strain>
    </source>
</reference>
<dbReference type="SMART" id="SM00091">
    <property type="entry name" value="PAS"/>
    <property type="match status" value="3"/>
</dbReference>
<dbReference type="Pfam" id="PF02518">
    <property type="entry name" value="HATPase_c"/>
    <property type="match status" value="1"/>
</dbReference>
<evidence type="ECO:0000256" key="7">
    <source>
        <dbReference type="ARBA" id="ARBA00022777"/>
    </source>
</evidence>
<feature type="transmembrane region" description="Helical" evidence="11">
    <location>
        <begin position="106"/>
        <end position="126"/>
    </location>
</feature>
<evidence type="ECO:0000256" key="8">
    <source>
        <dbReference type="ARBA" id="ARBA00022840"/>
    </source>
</evidence>
<comment type="caution">
    <text evidence="16">The sequence shown here is derived from an EMBL/GenBank/DDBJ whole genome shotgun (WGS) entry which is preliminary data.</text>
</comment>
<dbReference type="CDD" id="cd00130">
    <property type="entry name" value="PAS"/>
    <property type="match status" value="1"/>
</dbReference>
<keyword evidence="8" id="KW-0067">ATP-binding</keyword>
<dbReference type="InterPro" id="IPR004358">
    <property type="entry name" value="Sig_transdc_His_kin-like_C"/>
</dbReference>
<dbReference type="PRINTS" id="PR00344">
    <property type="entry name" value="BCTRLSENSOR"/>
</dbReference>
<dbReference type="SMART" id="SM00448">
    <property type="entry name" value="REC"/>
    <property type="match status" value="1"/>
</dbReference>
<comment type="subcellular location">
    <subcellularLocation>
        <location evidence="2">Cell membrane</location>
        <topology evidence="2">Multi-pass membrane protein</topology>
    </subcellularLocation>
</comment>
<protein>
    <recommendedName>
        <fullName evidence="3">histidine kinase</fullName>
        <ecNumber evidence="3">2.7.13.3</ecNumber>
    </recommendedName>
</protein>
<dbReference type="eggNOG" id="COG2205">
    <property type="taxonomic scope" value="Bacteria"/>
</dbReference>
<dbReference type="InterPro" id="IPR001789">
    <property type="entry name" value="Sig_transdc_resp-reg_receiver"/>
</dbReference>
<dbReference type="CDD" id="cd00082">
    <property type="entry name" value="HisKA"/>
    <property type="match status" value="1"/>
</dbReference>
<feature type="transmembrane region" description="Helical" evidence="11">
    <location>
        <begin position="223"/>
        <end position="244"/>
    </location>
</feature>
<gene>
    <name evidence="16" type="ORF">PBF_08333</name>
</gene>
<dbReference type="PROSITE" id="PS50112">
    <property type="entry name" value="PAS"/>
    <property type="match status" value="1"/>
</dbReference>
<evidence type="ECO:0000259" key="12">
    <source>
        <dbReference type="PROSITE" id="PS50109"/>
    </source>
</evidence>
<evidence type="ECO:0000256" key="6">
    <source>
        <dbReference type="ARBA" id="ARBA00022741"/>
    </source>
</evidence>
<dbReference type="InterPro" id="IPR005467">
    <property type="entry name" value="His_kinase_dom"/>
</dbReference>
<dbReference type="InterPro" id="IPR036890">
    <property type="entry name" value="HATPase_C_sf"/>
</dbReference>
<dbReference type="Pfam" id="PF03707">
    <property type="entry name" value="MHYT"/>
    <property type="match status" value="2"/>
</dbReference>
<comment type="catalytic activity">
    <reaction evidence="1">
        <text>ATP + protein L-histidine = ADP + protein N-phospho-L-histidine.</text>
        <dbReference type="EC" id="2.7.13.3"/>
    </reaction>
</comment>
<dbReference type="Gene3D" id="3.30.450.20">
    <property type="entry name" value="PAS domain"/>
    <property type="match status" value="4"/>
</dbReference>
<feature type="domain" description="Response regulatory" evidence="13">
    <location>
        <begin position="1023"/>
        <end position="1140"/>
    </location>
</feature>
<dbReference type="Pfam" id="PF00989">
    <property type="entry name" value="PAS"/>
    <property type="match status" value="1"/>
</dbReference>
<accession>W7KVR1</accession>
<evidence type="ECO:0000313" key="17">
    <source>
        <dbReference type="Proteomes" id="UP000019270"/>
    </source>
</evidence>
<evidence type="ECO:0000256" key="3">
    <source>
        <dbReference type="ARBA" id="ARBA00012438"/>
    </source>
</evidence>
<dbReference type="PATRIC" id="fig|1307436.3.peg.1772"/>
<keyword evidence="7 16" id="KW-0418">Kinase</keyword>
<dbReference type="AlphaFoldDB" id="W7KVR1"/>
<dbReference type="InterPro" id="IPR005330">
    <property type="entry name" value="MHYT_dom"/>
</dbReference>
<dbReference type="EMBL" id="APVL01000005">
    <property type="protein sequence ID" value="EWG11545.1"/>
    <property type="molecule type" value="Genomic_DNA"/>
</dbReference>
<proteinExistence type="predicted"/>
<dbReference type="EC" id="2.7.13.3" evidence="3"/>
<dbReference type="InterPro" id="IPR013767">
    <property type="entry name" value="PAS_fold"/>
</dbReference>
<dbReference type="GO" id="GO:0005524">
    <property type="term" value="F:ATP binding"/>
    <property type="evidence" value="ECO:0007669"/>
    <property type="project" value="UniProtKB-KW"/>
</dbReference>
<dbReference type="GO" id="GO:0005886">
    <property type="term" value="C:plasma membrane"/>
    <property type="evidence" value="ECO:0007669"/>
    <property type="project" value="UniProtKB-SubCell"/>
</dbReference>
<dbReference type="PANTHER" id="PTHR43047">
    <property type="entry name" value="TWO-COMPONENT HISTIDINE PROTEIN KINASE"/>
    <property type="match status" value="1"/>
</dbReference>
<dbReference type="FunFam" id="3.30.565.10:FF:000006">
    <property type="entry name" value="Sensor histidine kinase WalK"/>
    <property type="match status" value="1"/>
</dbReference>
<dbReference type="Proteomes" id="UP000019270">
    <property type="component" value="Unassembled WGS sequence"/>
</dbReference>
<name>W7KVR1_CYTFI</name>
<dbReference type="Gene3D" id="1.10.287.130">
    <property type="match status" value="1"/>
</dbReference>
<dbReference type="PROSITE" id="PS50110">
    <property type="entry name" value="RESPONSE_REGULATORY"/>
    <property type="match status" value="1"/>
</dbReference>
<dbReference type="SUPFAM" id="SSF55785">
    <property type="entry name" value="PYP-like sensor domain (PAS domain)"/>
    <property type="match status" value="4"/>
</dbReference>
<reference evidence="17" key="1">
    <citation type="submission" date="2013-03" db="EMBL/GenBank/DDBJ databases">
        <title>Draft genome sequence of Bacillus firmus DS1.</title>
        <authorList>
            <person name="Peng D."/>
            <person name="Zhu L."/>
            <person name="Sun M."/>
        </authorList>
    </citation>
    <scope>NUCLEOTIDE SEQUENCE [LARGE SCALE GENOMIC DNA]</scope>
    <source>
        <strain evidence="17">DS1</strain>
    </source>
</reference>
<dbReference type="InterPro" id="IPR011006">
    <property type="entry name" value="CheY-like_superfamily"/>
</dbReference>
<feature type="transmembrane region" description="Helical" evidence="11">
    <location>
        <begin position="42"/>
        <end position="67"/>
    </location>
</feature>
<dbReference type="NCBIfam" id="TIGR00229">
    <property type="entry name" value="sensory_box"/>
    <property type="match status" value="3"/>
</dbReference>
<dbReference type="PROSITE" id="PS50109">
    <property type="entry name" value="HIS_KIN"/>
    <property type="match status" value="1"/>
</dbReference>